<protein>
    <recommendedName>
        <fullName evidence="4">CCHC-type domain-containing protein</fullName>
    </recommendedName>
</protein>
<sequence length="660" mass="69748">MAPPGRKDGRPSTAAATVADTQTGYDPHSMVWTSIPTSDSPPELPQSFKSAALAAAVARREQASNALKAASTDAASLATAADPDADACSSTISPPATRSAGPQRGNKRFLWHPQPLPKPKATDFVVVLKPRTQLSLANAFPENGAGRALIAHLGATATRLVTVVMVREQNLILVYTSHPHIADKLIGEFAVPSPAGQVPLFGYLRADTHDSCYGVVTVRSSDTEAALRESLYWPEGEILHVRRLGTSNKVRLTFSGKVKPRYVSYDALLIPVQPYKKTVPACGRCGSVGHRPDACPGPKPDLCGICGKAVPLTDGARAPHECTPRCALCAGSHVTGDRRCKERYRAPPPKPSTPPPEGQAGRKKRKRRRPRKPRKSGSRESPQGAQPPATNTDPPPRPGAVAIGPSRRGPTPDGPTAKKPNTGQAPPAPSKPNQPSPELKPAAQGDSSWAARVRKGSQVSGSGGAAFSPTPYVISQPKPPTPSTPTREQIEFRRLQAQVASLTQMVEALVNRSSSPNSAPLGQAPEAMDSSPSEDRETAANLGPLEERLSNLEAQMASIGTMIENRLAAALQTAFDRIPGKIAAQMSQLTVSTRRPKLKRGSRSQASRPLSKVTEVDEQSNSSTATSEVSTGSSSGAPMQPFALLEAPHTFSSNDGGQRP</sequence>
<feature type="region of interest" description="Disordered" evidence="1">
    <location>
        <begin position="337"/>
        <end position="490"/>
    </location>
</feature>
<feature type="region of interest" description="Disordered" evidence="1">
    <location>
        <begin position="81"/>
        <end position="113"/>
    </location>
</feature>
<feature type="compositionally biased region" description="Low complexity" evidence="1">
    <location>
        <begin position="81"/>
        <end position="91"/>
    </location>
</feature>
<dbReference type="Proteomes" id="UP000821853">
    <property type="component" value="Unassembled WGS sequence"/>
</dbReference>
<dbReference type="OrthoDB" id="6508556at2759"/>
<dbReference type="VEuPathDB" id="VectorBase:HLOH_056677"/>
<feature type="compositionally biased region" description="Basic residues" evidence="1">
    <location>
        <begin position="361"/>
        <end position="376"/>
    </location>
</feature>
<dbReference type="OMA" id="CAGHHVT"/>
<name>A0A9J6GRB9_HAELO</name>
<evidence type="ECO:0008006" key="4">
    <source>
        <dbReference type="Google" id="ProtNLM"/>
    </source>
</evidence>
<evidence type="ECO:0000256" key="1">
    <source>
        <dbReference type="SAM" id="MobiDB-lite"/>
    </source>
</evidence>
<feature type="region of interest" description="Disordered" evidence="1">
    <location>
        <begin position="510"/>
        <end position="544"/>
    </location>
</feature>
<feature type="compositionally biased region" description="Pro residues" evidence="1">
    <location>
        <begin position="346"/>
        <end position="357"/>
    </location>
</feature>
<feature type="compositionally biased region" description="Polar residues" evidence="1">
    <location>
        <begin position="31"/>
        <end position="40"/>
    </location>
</feature>
<dbReference type="AlphaFoldDB" id="A0A9J6GRB9"/>
<feature type="compositionally biased region" description="Polar residues" evidence="1">
    <location>
        <begin position="619"/>
        <end position="637"/>
    </location>
</feature>
<dbReference type="EMBL" id="JABSTR010000008">
    <property type="protein sequence ID" value="KAH9376975.1"/>
    <property type="molecule type" value="Genomic_DNA"/>
</dbReference>
<feature type="compositionally biased region" description="Polar residues" evidence="1">
    <location>
        <begin position="650"/>
        <end position="660"/>
    </location>
</feature>
<organism evidence="2 3">
    <name type="scientific">Haemaphysalis longicornis</name>
    <name type="common">Bush tick</name>
    <dbReference type="NCBI Taxonomy" id="44386"/>
    <lineage>
        <taxon>Eukaryota</taxon>
        <taxon>Metazoa</taxon>
        <taxon>Ecdysozoa</taxon>
        <taxon>Arthropoda</taxon>
        <taxon>Chelicerata</taxon>
        <taxon>Arachnida</taxon>
        <taxon>Acari</taxon>
        <taxon>Parasitiformes</taxon>
        <taxon>Ixodida</taxon>
        <taxon>Ixodoidea</taxon>
        <taxon>Ixodidae</taxon>
        <taxon>Haemaphysalinae</taxon>
        <taxon>Haemaphysalis</taxon>
    </lineage>
</organism>
<feature type="compositionally biased region" description="Pro residues" evidence="1">
    <location>
        <begin position="426"/>
        <end position="435"/>
    </location>
</feature>
<evidence type="ECO:0000313" key="3">
    <source>
        <dbReference type="Proteomes" id="UP000821853"/>
    </source>
</evidence>
<feature type="region of interest" description="Disordered" evidence="1">
    <location>
        <begin position="1"/>
        <end position="46"/>
    </location>
</feature>
<proteinExistence type="predicted"/>
<keyword evidence="3" id="KW-1185">Reference proteome</keyword>
<feature type="compositionally biased region" description="Polar residues" evidence="1">
    <location>
        <begin position="511"/>
        <end position="520"/>
    </location>
</feature>
<gene>
    <name evidence="2" type="ORF">HPB48_017940</name>
</gene>
<comment type="caution">
    <text evidence="2">The sequence shown here is derived from an EMBL/GenBank/DDBJ whole genome shotgun (WGS) entry which is preliminary data.</text>
</comment>
<accession>A0A9J6GRB9</accession>
<evidence type="ECO:0000313" key="2">
    <source>
        <dbReference type="EMBL" id="KAH9376975.1"/>
    </source>
</evidence>
<feature type="region of interest" description="Disordered" evidence="1">
    <location>
        <begin position="589"/>
        <end position="660"/>
    </location>
</feature>
<reference evidence="2 3" key="1">
    <citation type="journal article" date="2020" name="Cell">
        <title>Large-Scale Comparative Analyses of Tick Genomes Elucidate Their Genetic Diversity and Vector Capacities.</title>
        <authorList>
            <consortium name="Tick Genome and Microbiome Consortium (TIGMIC)"/>
            <person name="Jia N."/>
            <person name="Wang J."/>
            <person name="Shi W."/>
            <person name="Du L."/>
            <person name="Sun Y."/>
            <person name="Zhan W."/>
            <person name="Jiang J.F."/>
            <person name="Wang Q."/>
            <person name="Zhang B."/>
            <person name="Ji P."/>
            <person name="Bell-Sakyi L."/>
            <person name="Cui X.M."/>
            <person name="Yuan T.T."/>
            <person name="Jiang B.G."/>
            <person name="Yang W.F."/>
            <person name="Lam T.T."/>
            <person name="Chang Q.C."/>
            <person name="Ding S.J."/>
            <person name="Wang X.J."/>
            <person name="Zhu J.G."/>
            <person name="Ruan X.D."/>
            <person name="Zhao L."/>
            <person name="Wei J.T."/>
            <person name="Ye R.Z."/>
            <person name="Que T.C."/>
            <person name="Du C.H."/>
            <person name="Zhou Y.H."/>
            <person name="Cheng J.X."/>
            <person name="Dai P.F."/>
            <person name="Guo W.B."/>
            <person name="Han X.H."/>
            <person name="Huang E.J."/>
            <person name="Li L.F."/>
            <person name="Wei W."/>
            <person name="Gao Y.C."/>
            <person name="Liu J.Z."/>
            <person name="Shao H.Z."/>
            <person name="Wang X."/>
            <person name="Wang C.C."/>
            <person name="Yang T.C."/>
            <person name="Huo Q.B."/>
            <person name="Li W."/>
            <person name="Chen H.Y."/>
            <person name="Chen S.E."/>
            <person name="Zhou L.G."/>
            <person name="Ni X.B."/>
            <person name="Tian J.H."/>
            <person name="Sheng Y."/>
            <person name="Liu T."/>
            <person name="Pan Y.S."/>
            <person name="Xia L.Y."/>
            <person name="Li J."/>
            <person name="Zhao F."/>
            <person name="Cao W.C."/>
        </authorList>
    </citation>
    <scope>NUCLEOTIDE SEQUENCE [LARGE SCALE GENOMIC DNA]</scope>
    <source>
        <strain evidence="2">HaeL-2018</strain>
    </source>
</reference>
<feature type="compositionally biased region" description="Basic and acidic residues" evidence="1">
    <location>
        <begin position="1"/>
        <end position="10"/>
    </location>
</feature>